<proteinExistence type="predicted"/>
<organism evidence="1 2">
    <name type="scientific">Tetrapyrgos nigripes</name>
    <dbReference type="NCBI Taxonomy" id="182062"/>
    <lineage>
        <taxon>Eukaryota</taxon>
        <taxon>Fungi</taxon>
        <taxon>Dikarya</taxon>
        <taxon>Basidiomycota</taxon>
        <taxon>Agaricomycotina</taxon>
        <taxon>Agaricomycetes</taxon>
        <taxon>Agaricomycetidae</taxon>
        <taxon>Agaricales</taxon>
        <taxon>Marasmiineae</taxon>
        <taxon>Marasmiaceae</taxon>
        <taxon>Tetrapyrgos</taxon>
    </lineage>
</organism>
<reference evidence="1 2" key="1">
    <citation type="journal article" date="2020" name="ISME J.">
        <title>Uncovering the hidden diversity of litter-decomposition mechanisms in mushroom-forming fungi.</title>
        <authorList>
            <person name="Floudas D."/>
            <person name="Bentzer J."/>
            <person name="Ahren D."/>
            <person name="Johansson T."/>
            <person name="Persson P."/>
            <person name="Tunlid A."/>
        </authorList>
    </citation>
    <scope>NUCLEOTIDE SEQUENCE [LARGE SCALE GENOMIC DNA]</scope>
    <source>
        <strain evidence="1 2">CBS 291.85</strain>
    </source>
</reference>
<evidence type="ECO:0000313" key="1">
    <source>
        <dbReference type="EMBL" id="KAF5364455.1"/>
    </source>
</evidence>
<dbReference type="EMBL" id="JAACJM010000033">
    <property type="protein sequence ID" value="KAF5364455.1"/>
    <property type="molecule type" value="Genomic_DNA"/>
</dbReference>
<keyword evidence="2" id="KW-1185">Reference proteome</keyword>
<sequence length="123" mass="13168">MTLSHQILSPIGSTAPATASSLLPSYCSPSSFLAHKLADTRQLDGIITSSSLQSAGVPAAAHMSRFLVQKYGWYGCGIDAHAGSSRAGPWKLQLCGLRRLRAREEHGIIDVAEEVKRYASART</sequence>
<protein>
    <submittedName>
        <fullName evidence="1">Uncharacterized protein</fullName>
    </submittedName>
</protein>
<dbReference type="Proteomes" id="UP000559256">
    <property type="component" value="Unassembled WGS sequence"/>
</dbReference>
<comment type="caution">
    <text evidence="1">The sequence shown here is derived from an EMBL/GenBank/DDBJ whole genome shotgun (WGS) entry which is preliminary data.</text>
</comment>
<gene>
    <name evidence="1" type="ORF">D9758_010638</name>
</gene>
<dbReference type="AlphaFoldDB" id="A0A8H5GGQ3"/>
<evidence type="ECO:0000313" key="2">
    <source>
        <dbReference type="Proteomes" id="UP000559256"/>
    </source>
</evidence>
<accession>A0A8H5GGQ3</accession>
<name>A0A8H5GGQ3_9AGAR</name>